<dbReference type="Pfam" id="PF12680">
    <property type="entry name" value="SnoaL_2"/>
    <property type="match status" value="1"/>
</dbReference>
<dbReference type="Gene3D" id="3.10.450.50">
    <property type="match status" value="1"/>
</dbReference>
<reference evidence="2 3" key="1">
    <citation type="journal article" date="2005" name="Proc. Natl. Acad. Sci. U.S.A.">
        <title>The complete genome sequence of Mycobacterium avium subspecies paratuberculosis.</title>
        <authorList>
            <person name="Li L."/>
            <person name="Bannantine J.P."/>
            <person name="Zhang Q."/>
            <person name="Amonsin A."/>
            <person name="May B.J."/>
            <person name="Alt D."/>
            <person name="Banerji N."/>
            <person name="Kanjilal S."/>
            <person name="Kapur V."/>
        </authorList>
    </citation>
    <scope>NUCLEOTIDE SEQUENCE [LARGE SCALE GENOMIC DNA]</scope>
    <source>
        <strain evidence="3">ATCC BAA-968 / K-10</strain>
    </source>
</reference>
<dbReference type="KEGG" id="mpa:MAP_3500c"/>
<dbReference type="InterPro" id="IPR037401">
    <property type="entry name" value="SnoaL-like"/>
</dbReference>
<evidence type="ECO:0000313" key="2">
    <source>
        <dbReference type="EMBL" id="AAS06050.1"/>
    </source>
</evidence>
<dbReference type="eggNOG" id="ENOG5031K05">
    <property type="taxonomic scope" value="Bacteria"/>
</dbReference>
<name>Q73U68_MYCPA</name>
<organism evidence="2 3">
    <name type="scientific">Mycolicibacterium paratuberculosis (strain ATCC BAA-968 / K-10)</name>
    <name type="common">Mycobacterium paratuberculosis</name>
    <dbReference type="NCBI Taxonomy" id="262316"/>
    <lineage>
        <taxon>Bacteria</taxon>
        <taxon>Bacillati</taxon>
        <taxon>Actinomycetota</taxon>
        <taxon>Actinomycetes</taxon>
        <taxon>Mycobacteriales</taxon>
        <taxon>Mycobacteriaceae</taxon>
        <taxon>Mycobacterium</taxon>
        <taxon>Mycobacterium avium complex (MAC)</taxon>
    </lineage>
</organism>
<keyword evidence="3" id="KW-1185">Reference proteome</keyword>
<dbReference type="AlphaFoldDB" id="Q73U68"/>
<dbReference type="STRING" id="262316.MAP_3500c"/>
<feature type="domain" description="SnoaL-like" evidence="1">
    <location>
        <begin position="47"/>
        <end position="149"/>
    </location>
</feature>
<dbReference type="HOGENOM" id="CLU_140983_0_0_11"/>
<evidence type="ECO:0000313" key="3">
    <source>
        <dbReference type="Proteomes" id="UP000000580"/>
    </source>
</evidence>
<gene>
    <name evidence="2" type="ordered locus">MAP_3500c</name>
</gene>
<dbReference type="SUPFAM" id="SSF54427">
    <property type="entry name" value="NTF2-like"/>
    <property type="match status" value="1"/>
</dbReference>
<sequence length="158" mass="17655">MRPVGSSLHCFPPRPAPRAALPQYFFLSGWPTVRSVESPDPAGTGVVERYLQCLAAHDWDGLAGTIADDGLTREGPFRDVIEGKAEYLDYLRRVLTELPGHRLEVQRVSHVDAGRCYVELTEAFDIDGATRRWPECILFERGGDGLISHISVFFKQGR</sequence>
<dbReference type="Proteomes" id="UP000000580">
    <property type="component" value="Chromosome"/>
</dbReference>
<dbReference type="EMBL" id="AE016958">
    <property type="protein sequence ID" value="AAS06050.1"/>
    <property type="molecule type" value="Genomic_DNA"/>
</dbReference>
<dbReference type="InterPro" id="IPR032710">
    <property type="entry name" value="NTF2-like_dom_sf"/>
</dbReference>
<protein>
    <recommendedName>
        <fullName evidence="1">SnoaL-like domain-containing protein</fullName>
    </recommendedName>
</protein>
<proteinExistence type="predicted"/>
<accession>Q73U68</accession>
<evidence type="ECO:0000259" key="1">
    <source>
        <dbReference type="Pfam" id="PF12680"/>
    </source>
</evidence>